<dbReference type="EMBL" id="CP084204">
    <property type="protein sequence ID" value="UZX19867.1"/>
    <property type="molecule type" value="Genomic_DNA"/>
</dbReference>
<keyword evidence="3" id="KW-1185">Reference proteome</keyword>
<dbReference type="RefSeq" id="WP_267258086.1">
    <property type="nucleotide sequence ID" value="NZ_CP084204.1"/>
</dbReference>
<proteinExistence type="predicted"/>
<feature type="transmembrane region" description="Helical" evidence="1">
    <location>
        <begin position="82"/>
        <end position="105"/>
    </location>
</feature>
<organism evidence="2 3">
    <name type="scientific">Streptomyces tanashiensis</name>
    <dbReference type="NCBI Taxonomy" id="67367"/>
    <lineage>
        <taxon>Bacteria</taxon>
        <taxon>Bacillati</taxon>
        <taxon>Actinomycetota</taxon>
        <taxon>Actinomycetes</taxon>
        <taxon>Kitasatosporales</taxon>
        <taxon>Streptomycetaceae</taxon>
        <taxon>Streptomyces</taxon>
    </lineage>
</organism>
<reference evidence="2" key="1">
    <citation type="submission" date="2021-09" db="EMBL/GenBank/DDBJ databases">
        <title>Complete genome sequence and metabolic characterization of Streptomyces tanashiensis DSM 731 the producer of antibacterial Kalafungin and diverse secondary metabolites.</title>
        <authorList>
            <person name="Abbasi M.N."/>
            <person name="Anwar M.N."/>
            <person name="Alam K."/>
            <person name="Shoaib M."/>
            <person name="Lin Z."/>
            <person name="Hayat M."/>
            <person name="Ali M.I."/>
            <person name="Malik H.M.T."/>
            <person name="Ahmed I."/>
            <person name="Li A."/>
            <person name="Hailong Wang H."/>
            <person name="Zhang Y."/>
        </authorList>
    </citation>
    <scope>NUCLEOTIDE SEQUENCE</scope>
    <source>
        <strain evidence="2">Kala</strain>
    </source>
</reference>
<gene>
    <name evidence="2" type="ORF">LDH80_03625</name>
</gene>
<accession>A0ABY6QRD1</accession>
<dbReference type="Proteomes" id="UP001164506">
    <property type="component" value="Chromosome"/>
</dbReference>
<protein>
    <recommendedName>
        <fullName evidence="4">Integral membrane protein</fullName>
    </recommendedName>
</protein>
<keyword evidence="1" id="KW-0812">Transmembrane</keyword>
<evidence type="ECO:0008006" key="4">
    <source>
        <dbReference type="Google" id="ProtNLM"/>
    </source>
</evidence>
<sequence>MAAALTNVPSALWRLAIAVGIPVGLARSEYEVMGAPGWGSLALLGLSVASEVLAFLTLGLVRSWGEIWPRRIPYLRGRRVPVLAATTAAAFGAFATTTYGVLFVYTTFHAEMEGSAWGTWLMNVLYAPLLLWGPLLAAVTVHYYRRRTTTEPAPA</sequence>
<keyword evidence="1" id="KW-0472">Membrane</keyword>
<feature type="transmembrane region" description="Helical" evidence="1">
    <location>
        <begin position="125"/>
        <end position="144"/>
    </location>
</feature>
<evidence type="ECO:0000313" key="2">
    <source>
        <dbReference type="EMBL" id="UZX19867.1"/>
    </source>
</evidence>
<evidence type="ECO:0000313" key="3">
    <source>
        <dbReference type="Proteomes" id="UP001164506"/>
    </source>
</evidence>
<evidence type="ECO:0000256" key="1">
    <source>
        <dbReference type="SAM" id="Phobius"/>
    </source>
</evidence>
<keyword evidence="1" id="KW-1133">Transmembrane helix</keyword>
<name>A0ABY6QRD1_9ACTN</name>
<feature type="transmembrane region" description="Helical" evidence="1">
    <location>
        <begin position="42"/>
        <end position="61"/>
    </location>
</feature>
<dbReference type="GeneID" id="95598502"/>